<organism evidence="3 4">
    <name type="scientific">Deefgea piscis</name>
    <dbReference type="NCBI Taxonomy" id="2739061"/>
    <lineage>
        <taxon>Bacteria</taxon>
        <taxon>Pseudomonadati</taxon>
        <taxon>Pseudomonadota</taxon>
        <taxon>Betaproteobacteria</taxon>
        <taxon>Neisseriales</taxon>
        <taxon>Chitinibacteraceae</taxon>
        <taxon>Deefgea</taxon>
    </lineage>
</organism>
<dbReference type="PANTHER" id="PTHR37089">
    <property type="entry name" value="PROTEIN U-RELATED"/>
    <property type="match status" value="1"/>
</dbReference>
<keyword evidence="1" id="KW-0732">Signal</keyword>
<reference evidence="3 4" key="1">
    <citation type="submission" date="2020-05" db="EMBL/GenBank/DDBJ databases">
        <title>Complete genome sequence of Deefgea sp. D17.</title>
        <authorList>
            <person name="Bae J.-W."/>
            <person name="Han J.E."/>
        </authorList>
    </citation>
    <scope>NUCLEOTIDE SEQUENCE [LARGE SCALE GENOMIC DNA]</scope>
    <source>
        <strain evidence="3 4">D17</strain>
    </source>
</reference>
<gene>
    <name evidence="3" type="ORF">HQN60_07290</name>
</gene>
<dbReference type="InterPro" id="IPR007893">
    <property type="entry name" value="Spore_coat_U/FanG"/>
</dbReference>
<evidence type="ECO:0000313" key="3">
    <source>
        <dbReference type="EMBL" id="QKJ66518.1"/>
    </source>
</evidence>
<feature type="chain" id="PRO_5026985118" evidence="1">
    <location>
        <begin position="25"/>
        <end position="151"/>
    </location>
</feature>
<evidence type="ECO:0000256" key="1">
    <source>
        <dbReference type="SAM" id="SignalP"/>
    </source>
</evidence>
<dbReference type="EMBL" id="CP054143">
    <property type="protein sequence ID" value="QKJ66518.1"/>
    <property type="molecule type" value="Genomic_DNA"/>
</dbReference>
<dbReference type="KEGG" id="dee:HQN60_07290"/>
<dbReference type="InterPro" id="IPR053167">
    <property type="entry name" value="Spore_coat_component"/>
</dbReference>
<feature type="domain" description="Spore coat protein U/FanG" evidence="2">
    <location>
        <begin position="29"/>
        <end position="140"/>
    </location>
</feature>
<dbReference type="Pfam" id="PF05229">
    <property type="entry name" value="SCPU"/>
    <property type="match status" value="1"/>
</dbReference>
<feature type="signal peptide" evidence="1">
    <location>
        <begin position="1"/>
        <end position="24"/>
    </location>
</feature>
<dbReference type="Proteomes" id="UP000504844">
    <property type="component" value="Chromosome"/>
</dbReference>
<accession>A0A6M8SQW1</accession>
<dbReference type="AlphaFoldDB" id="A0A6M8SQW1"/>
<name>A0A6M8SQW1_9NEIS</name>
<keyword evidence="3" id="KW-0167">Capsid protein</keyword>
<keyword evidence="4" id="KW-1185">Reference proteome</keyword>
<evidence type="ECO:0000313" key="4">
    <source>
        <dbReference type="Proteomes" id="UP000504844"/>
    </source>
</evidence>
<protein>
    <submittedName>
        <fullName evidence="3">Spore coat protein U domain-containing protein</fullName>
    </submittedName>
</protein>
<sequence length="151" mass="16125">MAKYNLRFLAALSMALVLSTPSFASSGGSMRIRIFVESACKFTNANAINMDFGDLAHGNKSINASTQINCVSGTAFKLQLNNGLYAAGTQRRMKHATQAAWLPYGLSVSPSAGTGNGQNINVTLTATVQESDYQNQIVGRYNDVVILTITP</sequence>
<evidence type="ECO:0000259" key="2">
    <source>
        <dbReference type="Pfam" id="PF05229"/>
    </source>
</evidence>
<proteinExistence type="predicted"/>
<dbReference type="RefSeq" id="WP_173533022.1">
    <property type="nucleotide sequence ID" value="NZ_CP054143.1"/>
</dbReference>
<keyword evidence="3" id="KW-0946">Virion</keyword>